<accession>A0A1T1AP14</accession>
<reference evidence="1 2" key="1">
    <citation type="submission" date="2017-01" db="EMBL/GenBank/DDBJ databases">
        <title>Genome sequencing of Rhodoferax fermentans JCM 7819.</title>
        <authorList>
            <person name="Kim Y.J."/>
            <person name="Farh M.E.-A."/>
            <person name="Yang D.-C."/>
        </authorList>
    </citation>
    <scope>NUCLEOTIDE SEQUENCE [LARGE SCALE GENOMIC DNA]</scope>
    <source>
        <strain evidence="1 2">JCM 7819</strain>
    </source>
</reference>
<dbReference type="AlphaFoldDB" id="A0A1T1AP14"/>
<proteinExistence type="predicted"/>
<evidence type="ECO:0000313" key="1">
    <source>
        <dbReference type="EMBL" id="OOV05859.1"/>
    </source>
</evidence>
<gene>
    <name evidence="1" type="ORF">RF819_03250</name>
</gene>
<dbReference type="Proteomes" id="UP000190750">
    <property type="component" value="Unassembled WGS sequence"/>
</dbReference>
<keyword evidence="2" id="KW-1185">Reference proteome</keyword>
<dbReference type="RefSeq" id="WP_078363638.1">
    <property type="nucleotide sequence ID" value="NZ_MTJN01000002.1"/>
</dbReference>
<comment type="caution">
    <text evidence="1">The sequence shown here is derived from an EMBL/GenBank/DDBJ whole genome shotgun (WGS) entry which is preliminary data.</text>
</comment>
<protein>
    <submittedName>
        <fullName evidence="1">Uncharacterized protein</fullName>
    </submittedName>
</protein>
<evidence type="ECO:0000313" key="2">
    <source>
        <dbReference type="Proteomes" id="UP000190750"/>
    </source>
</evidence>
<dbReference type="OrthoDB" id="9134852at2"/>
<dbReference type="EMBL" id="MTJN01000002">
    <property type="protein sequence ID" value="OOV05859.1"/>
    <property type="molecule type" value="Genomic_DNA"/>
</dbReference>
<organism evidence="1 2">
    <name type="scientific">Rhodoferax fermentans</name>
    <dbReference type="NCBI Taxonomy" id="28066"/>
    <lineage>
        <taxon>Bacteria</taxon>
        <taxon>Pseudomonadati</taxon>
        <taxon>Pseudomonadota</taxon>
        <taxon>Betaproteobacteria</taxon>
        <taxon>Burkholderiales</taxon>
        <taxon>Comamonadaceae</taxon>
        <taxon>Rhodoferax</taxon>
    </lineage>
</organism>
<name>A0A1T1AP14_RHOFE</name>
<sequence length="202" mass="21973">MSATVLLDQVVARVRAKFTKTEVATVQPYAGEFSAAEIPFKSYNCPAIFVTVQGWQPADSDCRLTGKHANKVQLAAFVVFKHADRNKRMAGAMLLAERLGIVMRQWEPMRETANANLPVTIAGLEADATCENLYGRALDAAGQALFLVDWHQCVKPEVPMEQIWDLLAVGIVDNTRGGTVPADAADTGVVPVVTDDVKFIQT</sequence>
<dbReference type="STRING" id="28066.RF819_03250"/>